<dbReference type="AlphaFoldDB" id="A0A2R6XCM4"/>
<keyword evidence="3" id="KW-1185">Reference proteome</keyword>
<name>A0A2R6XCM4_MARPO</name>
<evidence type="ECO:0000313" key="3">
    <source>
        <dbReference type="Proteomes" id="UP000244005"/>
    </source>
</evidence>
<dbReference type="EMBL" id="KZ772695">
    <property type="protein sequence ID" value="PTQ43861.1"/>
    <property type="molecule type" value="Genomic_DNA"/>
</dbReference>
<gene>
    <name evidence="2" type="ORF">MARPO_0023s0155</name>
</gene>
<organism evidence="2 3">
    <name type="scientific">Marchantia polymorpha</name>
    <name type="common">Common liverwort</name>
    <name type="synonym">Marchantia aquatica</name>
    <dbReference type="NCBI Taxonomy" id="3197"/>
    <lineage>
        <taxon>Eukaryota</taxon>
        <taxon>Viridiplantae</taxon>
        <taxon>Streptophyta</taxon>
        <taxon>Embryophyta</taxon>
        <taxon>Marchantiophyta</taxon>
        <taxon>Marchantiopsida</taxon>
        <taxon>Marchantiidae</taxon>
        <taxon>Marchantiales</taxon>
        <taxon>Marchantiaceae</taxon>
        <taxon>Marchantia</taxon>
    </lineage>
</organism>
<feature type="region of interest" description="Disordered" evidence="1">
    <location>
        <begin position="132"/>
        <end position="156"/>
    </location>
</feature>
<feature type="region of interest" description="Disordered" evidence="1">
    <location>
        <begin position="296"/>
        <end position="333"/>
    </location>
</feature>
<feature type="compositionally biased region" description="Low complexity" evidence="1">
    <location>
        <begin position="298"/>
        <end position="314"/>
    </location>
</feature>
<sequence length="333" mass="36968">MWKRAPQDWRRKKTTQFFLPCMGNMHGESADDERPNSEVIMAHSQWRWWSYLPNSGPLLSSRPQTRLAEWERGLKKPSVETASLVAGPSGPRPFFHYFNIFVHAKELSAFPGDGNRSFSRFVGWLRAGVRTTAPPPSTTNSVPTPDDMLDRSHPHPPFPLAPPPMIMIRSIDLRPLLLFPSASPAAAAPPPPLPLLAPSLFLCVWSLGPEAARTGRILWPRQAPVLTRQGFTPLQVCGASDWHPFGWSSTANPNRPPPTWTPPLQFELPTLSSQMFSVAYLLRRPHSWPARPTALTIPAPSLPSVRPPSSSLRRAPPPPPPPSSSAFVLSRNQ</sequence>
<feature type="compositionally biased region" description="Low complexity" evidence="1">
    <location>
        <begin position="324"/>
        <end position="333"/>
    </location>
</feature>
<accession>A0A2R6XCM4</accession>
<protein>
    <submittedName>
        <fullName evidence="2">Uncharacterized protein</fullName>
    </submittedName>
</protein>
<reference evidence="3" key="1">
    <citation type="journal article" date="2017" name="Cell">
        <title>Insights into land plant evolution garnered from the Marchantia polymorpha genome.</title>
        <authorList>
            <person name="Bowman J.L."/>
            <person name="Kohchi T."/>
            <person name="Yamato K.T."/>
            <person name="Jenkins J."/>
            <person name="Shu S."/>
            <person name="Ishizaki K."/>
            <person name="Yamaoka S."/>
            <person name="Nishihama R."/>
            <person name="Nakamura Y."/>
            <person name="Berger F."/>
            <person name="Adam C."/>
            <person name="Aki S.S."/>
            <person name="Althoff F."/>
            <person name="Araki T."/>
            <person name="Arteaga-Vazquez M.A."/>
            <person name="Balasubrmanian S."/>
            <person name="Barry K."/>
            <person name="Bauer D."/>
            <person name="Boehm C.R."/>
            <person name="Briginshaw L."/>
            <person name="Caballero-Perez J."/>
            <person name="Catarino B."/>
            <person name="Chen F."/>
            <person name="Chiyoda S."/>
            <person name="Chovatia M."/>
            <person name="Davies K.M."/>
            <person name="Delmans M."/>
            <person name="Demura T."/>
            <person name="Dierschke T."/>
            <person name="Dolan L."/>
            <person name="Dorantes-Acosta A.E."/>
            <person name="Eklund D.M."/>
            <person name="Florent S.N."/>
            <person name="Flores-Sandoval E."/>
            <person name="Fujiyama A."/>
            <person name="Fukuzawa H."/>
            <person name="Galik B."/>
            <person name="Grimanelli D."/>
            <person name="Grimwood J."/>
            <person name="Grossniklaus U."/>
            <person name="Hamada T."/>
            <person name="Haseloff J."/>
            <person name="Hetherington A.J."/>
            <person name="Higo A."/>
            <person name="Hirakawa Y."/>
            <person name="Hundley H.N."/>
            <person name="Ikeda Y."/>
            <person name="Inoue K."/>
            <person name="Inoue S.I."/>
            <person name="Ishida S."/>
            <person name="Jia Q."/>
            <person name="Kakita M."/>
            <person name="Kanazawa T."/>
            <person name="Kawai Y."/>
            <person name="Kawashima T."/>
            <person name="Kennedy M."/>
            <person name="Kinose K."/>
            <person name="Kinoshita T."/>
            <person name="Kohara Y."/>
            <person name="Koide E."/>
            <person name="Komatsu K."/>
            <person name="Kopischke S."/>
            <person name="Kubo M."/>
            <person name="Kyozuka J."/>
            <person name="Lagercrantz U."/>
            <person name="Lin S.S."/>
            <person name="Lindquist E."/>
            <person name="Lipzen A.M."/>
            <person name="Lu C.W."/>
            <person name="De Luna E."/>
            <person name="Martienssen R.A."/>
            <person name="Minamino N."/>
            <person name="Mizutani M."/>
            <person name="Mizutani M."/>
            <person name="Mochizuki N."/>
            <person name="Monte I."/>
            <person name="Mosher R."/>
            <person name="Nagasaki H."/>
            <person name="Nakagami H."/>
            <person name="Naramoto S."/>
            <person name="Nishitani K."/>
            <person name="Ohtani M."/>
            <person name="Okamoto T."/>
            <person name="Okumura M."/>
            <person name="Phillips J."/>
            <person name="Pollak B."/>
            <person name="Reinders A."/>
            <person name="Rovekamp M."/>
            <person name="Sano R."/>
            <person name="Sawa S."/>
            <person name="Schmid M.W."/>
            <person name="Shirakawa M."/>
            <person name="Solano R."/>
            <person name="Spunde A."/>
            <person name="Suetsugu N."/>
            <person name="Sugano S."/>
            <person name="Sugiyama A."/>
            <person name="Sun R."/>
            <person name="Suzuki Y."/>
            <person name="Takenaka M."/>
            <person name="Takezawa D."/>
            <person name="Tomogane H."/>
            <person name="Tsuzuki M."/>
            <person name="Ueda T."/>
            <person name="Umeda M."/>
            <person name="Ward J.M."/>
            <person name="Watanabe Y."/>
            <person name="Yazaki K."/>
            <person name="Yokoyama R."/>
            <person name="Yoshitake Y."/>
            <person name="Yotsui I."/>
            <person name="Zachgo S."/>
            <person name="Schmutz J."/>
        </authorList>
    </citation>
    <scope>NUCLEOTIDE SEQUENCE [LARGE SCALE GENOMIC DNA]</scope>
    <source>
        <strain evidence="3">Tak-1</strain>
    </source>
</reference>
<dbReference type="Proteomes" id="UP000244005">
    <property type="component" value="Unassembled WGS sequence"/>
</dbReference>
<proteinExistence type="predicted"/>
<evidence type="ECO:0000313" key="2">
    <source>
        <dbReference type="EMBL" id="PTQ43861.1"/>
    </source>
</evidence>
<evidence type="ECO:0000256" key="1">
    <source>
        <dbReference type="SAM" id="MobiDB-lite"/>
    </source>
</evidence>